<evidence type="ECO:0000256" key="2">
    <source>
        <dbReference type="ARBA" id="ARBA00022679"/>
    </source>
</evidence>
<keyword evidence="2 4" id="KW-0808">Transferase</keyword>
<protein>
    <recommendedName>
        <fullName evidence="4">2-methoxy-6-polyprenyl-1,4-benzoquinol methylase, mitochondrial</fullName>
        <ecNumber evidence="4">2.1.1.201</ecNumber>
    </recommendedName>
    <alternativeName>
        <fullName evidence="4">Ubiquinone biosynthesis methyltransferase COQ5</fullName>
    </alternativeName>
</protein>
<comment type="caution">
    <text evidence="4">Lacks conserved residue(s) required for the propagation of feature annotation.</text>
</comment>
<dbReference type="PROSITE" id="PS51608">
    <property type="entry name" value="SAM_MT_UBIE"/>
    <property type="match status" value="1"/>
</dbReference>
<dbReference type="PROSITE" id="PS01184">
    <property type="entry name" value="UBIE_2"/>
    <property type="match status" value="1"/>
</dbReference>
<comment type="similarity">
    <text evidence="4">Belongs to the class I-like SAM-binding methyltransferase superfamily. MenG/UbiE family.</text>
</comment>
<name>A0ABP1GBL3_9CHLO</name>
<dbReference type="Gene3D" id="3.40.50.150">
    <property type="entry name" value="Vaccinia Virus protein VP39"/>
    <property type="match status" value="1"/>
</dbReference>
<dbReference type="InterPro" id="IPR029063">
    <property type="entry name" value="SAM-dependent_MTases_sf"/>
</dbReference>
<dbReference type="PANTHER" id="PTHR43591">
    <property type="entry name" value="METHYLTRANSFERASE"/>
    <property type="match status" value="1"/>
</dbReference>
<dbReference type="PROSITE" id="PS01183">
    <property type="entry name" value="UBIE_1"/>
    <property type="match status" value="1"/>
</dbReference>
<dbReference type="InterPro" id="IPR023576">
    <property type="entry name" value="UbiE/COQ5_MeTrFase_CS"/>
</dbReference>
<comment type="function">
    <text evidence="4">Methyltransferase required for the conversion of 2-polyprenyl-6-methoxy-1,4-benzoquinol (DDMQH2) to 2-polyprenyl-3-methyl-6-methoxy-1,4-benzoquinol (DMQH2).</text>
</comment>
<accession>A0ABP1GBL3</accession>
<dbReference type="EMBL" id="CAXHTA020000017">
    <property type="protein sequence ID" value="CAL5227543.1"/>
    <property type="molecule type" value="Genomic_DNA"/>
</dbReference>
<evidence type="ECO:0000256" key="3">
    <source>
        <dbReference type="ARBA" id="ARBA00022691"/>
    </source>
</evidence>
<dbReference type="Pfam" id="PF01209">
    <property type="entry name" value="Ubie_methyltran"/>
    <property type="match status" value="1"/>
</dbReference>
<keyword evidence="1 4" id="KW-0489">Methyltransferase</keyword>
<feature type="binding site" evidence="4">
    <location>
        <begin position="184"/>
        <end position="185"/>
    </location>
    <ligand>
        <name>S-adenosyl-L-methionine</name>
        <dbReference type="ChEBI" id="CHEBI:59789"/>
    </ligand>
</feature>
<proteinExistence type="inferred from homology"/>
<evidence type="ECO:0000256" key="4">
    <source>
        <dbReference type="HAMAP-Rule" id="MF_03191"/>
    </source>
</evidence>
<keyword evidence="4" id="KW-0496">Mitochondrion</keyword>
<comment type="subcellular location">
    <subcellularLocation>
        <location evidence="4">Mitochondrion inner membrane</location>
        <topology evidence="4">Peripheral membrane protein</topology>
        <orientation evidence="4">Matrix side</orientation>
    </subcellularLocation>
</comment>
<keyword evidence="6" id="KW-1185">Reference proteome</keyword>
<dbReference type="Proteomes" id="UP001497392">
    <property type="component" value="Unassembled WGS sequence"/>
</dbReference>
<dbReference type="HAMAP" id="MF_01813">
    <property type="entry name" value="MenG_UbiE_methyltr"/>
    <property type="match status" value="1"/>
</dbReference>
<keyword evidence="4" id="KW-0472">Membrane</keyword>
<dbReference type="CDD" id="cd02440">
    <property type="entry name" value="AdoMet_MTases"/>
    <property type="match status" value="1"/>
</dbReference>
<evidence type="ECO:0000313" key="6">
    <source>
        <dbReference type="Proteomes" id="UP001497392"/>
    </source>
</evidence>
<sequence>MMTLTARQIARHFASCADRSARLICSAAVGSSAAPHVPDLDAPFTGHGSGTASFGYEEVREEEKAERVGHVFSSVAPSYDIMNDLMSAGLHRLWKDRLVAAVQPYAGMQHLDVAGGTGDVAFRVLRAMQSSQAQQQETSSSPEQIALGHVHLCDINPGMLQEGFRKAQETGLGKSGALHWVTGDAEQLPFQDASIDAYTIAFGIRNVTHIDAALDEAFRVLRKGGAFHCLEFSQLALPGLQELYDAYSFNVIPQIGRVVANDEASYQYLVESIRRFPDQQTFASLVRMAGFKNVTYKNLTGGVCAIHSGFKW</sequence>
<comment type="caution">
    <text evidence="5">The sequence shown here is derived from an EMBL/GenBank/DDBJ whole genome shotgun (WGS) entry which is preliminary data.</text>
</comment>
<keyword evidence="4" id="KW-0999">Mitochondrion inner membrane</keyword>
<reference evidence="5 6" key="1">
    <citation type="submission" date="2024-06" db="EMBL/GenBank/DDBJ databases">
        <authorList>
            <person name="Kraege A."/>
            <person name="Thomma B."/>
        </authorList>
    </citation>
    <scope>NUCLEOTIDE SEQUENCE [LARGE SCALE GENOMIC DNA]</scope>
</reference>
<dbReference type="SUPFAM" id="SSF53335">
    <property type="entry name" value="S-adenosyl-L-methionine-dependent methyltransferases"/>
    <property type="match status" value="1"/>
</dbReference>
<comment type="pathway">
    <text evidence="4">Cofactor biosynthesis; ubiquinone biosynthesis.</text>
</comment>
<dbReference type="PANTHER" id="PTHR43591:SF24">
    <property type="entry name" value="2-METHOXY-6-POLYPRENYL-1,4-BENZOQUINOL METHYLASE, MITOCHONDRIAL"/>
    <property type="match status" value="1"/>
</dbReference>
<keyword evidence="4" id="KW-0831">Ubiquinone biosynthesis</keyword>
<evidence type="ECO:0000313" key="5">
    <source>
        <dbReference type="EMBL" id="CAL5227543.1"/>
    </source>
</evidence>
<feature type="binding site" evidence="4">
    <location>
        <position position="154"/>
    </location>
    <ligand>
        <name>S-adenosyl-L-methionine</name>
        <dbReference type="ChEBI" id="CHEBI:59789"/>
    </ligand>
</feature>
<keyword evidence="3 4" id="KW-0949">S-adenosyl-L-methionine</keyword>
<comment type="catalytic activity">
    <reaction evidence="4">
        <text>a 2-methoxy-6-(all-trans-polyprenyl)benzene-1,4-diol + S-adenosyl-L-methionine = a 5-methoxy-2-methyl-3-(all-trans-polyprenyl)benzene-1,4-diol + S-adenosyl-L-homocysteine + H(+)</text>
        <dbReference type="Rhea" id="RHEA:28286"/>
        <dbReference type="Rhea" id="RHEA-COMP:10858"/>
        <dbReference type="Rhea" id="RHEA-COMP:10859"/>
        <dbReference type="ChEBI" id="CHEBI:15378"/>
        <dbReference type="ChEBI" id="CHEBI:57856"/>
        <dbReference type="ChEBI" id="CHEBI:59789"/>
        <dbReference type="ChEBI" id="CHEBI:84166"/>
        <dbReference type="ChEBI" id="CHEBI:84167"/>
        <dbReference type="EC" id="2.1.1.201"/>
    </reaction>
</comment>
<dbReference type="EC" id="2.1.1.201" evidence="4"/>
<evidence type="ECO:0000256" key="1">
    <source>
        <dbReference type="ARBA" id="ARBA00022603"/>
    </source>
</evidence>
<dbReference type="NCBIfam" id="TIGR01934">
    <property type="entry name" value="MenG_MenH_UbiE"/>
    <property type="match status" value="1"/>
</dbReference>
<comment type="subunit">
    <text evidence="4">Component of a multi-subunit COQ enzyme complex.</text>
</comment>
<feature type="binding site" evidence="4">
    <location>
        <position position="117"/>
    </location>
    <ligand>
        <name>S-adenosyl-L-methionine</name>
        <dbReference type="ChEBI" id="CHEBI:59789"/>
    </ligand>
</feature>
<organism evidence="5 6">
    <name type="scientific">Coccomyxa viridis</name>
    <dbReference type="NCBI Taxonomy" id="1274662"/>
    <lineage>
        <taxon>Eukaryota</taxon>
        <taxon>Viridiplantae</taxon>
        <taxon>Chlorophyta</taxon>
        <taxon>core chlorophytes</taxon>
        <taxon>Trebouxiophyceae</taxon>
        <taxon>Trebouxiophyceae incertae sedis</taxon>
        <taxon>Coccomyxaceae</taxon>
        <taxon>Coccomyxa</taxon>
    </lineage>
</organism>
<gene>
    <name evidence="5" type="primary">g10532</name>
    <name evidence="4" type="synonym">COQ5</name>
    <name evidence="5" type="ORF">VP750_LOCUS9449</name>
</gene>
<dbReference type="InterPro" id="IPR004033">
    <property type="entry name" value="UbiE/COQ5_MeTrFase"/>
</dbReference>